<comment type="subcellular location">
    <subcellularLocation>
        <location evidence="6">Cytoplasm</location>
    </subcellularLocation>
</comment>
<feature type="domain" description="TACO1/YebC-like second and third" evidence="8">
    <location>
        <begin position="81"/>
        <end position="237"/>
    </location>
</feature>
<dbReference type="GO" id="GO:0003677">
    <property type="term" value="F:DNA binding"/>
    <property type="evidence" value="ECO:0007669"/>
    <property type="project" value="UniProtKB-KW"/>
</dbReference>
<dbReference type="InterPro" id="IPR017856">
    <property type="entry name" value="Integrase-like_N"/>
</dbReference>
<evidence type="ECO:0000256" key="5">
    <source>
        <dbReference type="ARBA" id="ARBA00023163"/>
    </source>
</evidence>
<dbReference type="HAMAP" id="MF_00693">
    <property type="entry name" value="Transcrip_reg_TACO1"/>
    <property type="match status" value="1"/>
</dbReference>
<keyword evidence="4 6" id="KW-0238">DNA-binding</keyword>
<reference evidence="10 11" key="1">
    <citation type="submission" date="2023-02" db="EMBL/GenBank/DDBJ databases">
        <title>Genome sequence of Lacticaseibacillus sp. KACC 23028.</title>
        <authorList>
            <person name="Kim S."/>
            <person name="Heo J."/>
            <person name="Kwon S.-W."/>
        </authorList>
    </citation>
    <scope>NUCLEOTIDE SEQUENCE [LARGE SCALE GENOMIC DNA]</scope>
    <source>
        <strain evidence="10 11">KACC 23028</strain>
    </source>
</reference>
<keyword evidence="3 6" id="KW-0805">Transcription regulation</keyword>
<evidence type="ECO:0000256" key="1">
    <source>
        <dbReference type="ARBA" id="ARBA00008724"/>
    </source>
</evidence>
<proteinExistence type="inferred from homology"/>
<name>A0ABY7WVD8_9LACO</name>
<gene>
    <name evidence="10" type="ORF">PQ472_08065</name>
</gene>
<evidence type="ECO:0000313" key="10">
    <source>
        <dbReference type="EMBL" id="WDF81880.1"/>
    </source>
</evidence>
<dbReference type="SUPFAM" id="SSF75625">
    <property type="entry name" value="YebC-like"/>
    <property type="match status" value="1"/>
</dbReference>
<evidence type="ECO:0000259" key="9">
    <source>
        <dbReference type="Pfam" id="PF20772"/>
    </source>
</evidence>
<dbReference type="InterPro" id="IPR048300">
    <property type="entry name" value="TACO1_YebC-like_2nd/3rd_dom"/>
</dbReference>
<protein>
    <recommendedName>
        <fullName evidence="6">Probable transcriptional regulatory protein PQ472_08065</fullName>
    </recommendedName>
</protein>
<accession>A0ABY7WVD8</accession>
<dbReference type="Proteomes" id="UP001220377">
    <property type="component" value="Chromosome"/>
</dbReference>
<keyword evidence="11" id="KW-1185">Reference proteome</keyword>
<evidence type="ECO:0000256" key="6">
    <source>
        <dbReference type="HAMAP-Rule" id="MF_00693"/>
    </source>
</evidence>
<evidence type="ECO:0000313" key="11">
    <source>
        <dbReference type="Proteomes" id="UP001220377"/>
    </source>
</evidence>
<dbReference type="PANTHER" id="PTHR12532:SF6">
    <property type="entry name" value="TRANSCRIPTIONAL REGULATORY PROTEIN YEBC-RELATED"/>
    <property type="match status" value="1"/>
</dbReference>
<feature type="domain" description="TACO1/YebC-like N-terminal" evidence="9">
    <location>
        <begin position="5"/>
        <end position="75"/>
    </location>
</feature>
<evidence type="ECO:0000259" key="8">
    <source>
        <dbReference type="Pfam" id="PF01709"/>
    </source>
</evidence>
<dbReference type="InterPro" id="IPR002876">
    <property type="entry name" value="Transcrip_reg_TACO1-like"/>
</dbReference>
<dbReference type="InterPro" id="IPR049083">
    <property type="entry name" value="TACO1_YebC_N"/>
</dbReference>
<dbReference type="Pfam" id="PF20772">
    <property type="entry name" value="TACO1_YebC_N"/>
    <property type="match status" value="1"/>
</dbReference>
<dbReference type="PANTHER" id="PTHR12532">
    <property type="entry name" value="TRANSLATIONAL ACTIVATOR OF CYTOCHROME C OXIDASE 1"/>
    <property type="match status" value="1"/>
</dbReference>
<dbReference type="Gene3D" id="3.30.70.980">
    <property type="match status" value="2"/>
</dbReference>
<feature type="region of interest" description="Disordered" evidence="7">
    <location>
        <begin position="1"/>
        <end position="22"/>
    </location>
</feature>
<dbReference type="InterPro" id="IPR026564">
    <property type="entry name" value="Transcrip_reg_TACO1-like_dom3"/>
</dbReference>
<dbReference type="NCBIfam" id="NF009044">
    <property type="entry name" value="PRK12378.1"/>
    <property type="match status" value="1"/>
</dbReference>
<evidence type="ECO:0000256" key="2">
    <source>
        <dbReference type="ARBA" id="ARBA00022490"/>
    </source>
</evidence>
<dbReference type="Gene3D" id="1.10.10.200">
    <property type="match status" value="1"/>
</dbReference>
<evidence type="ECO:0000256" key="4">
    <source>
        <dbReference type="ARBA" id="ARBA00023125"/>
    </source>
</evidence>
<dbReference type="RefSeq" id="WP_274258945.1">
    <property type="nucleotide sequence ID" value="NZ_CP117884.1"/>
</dbReference>
<dbReference type="EMBL" id="CP117884">
    <property type="protein sequence ID" value="WDF81880.1"/>
    <property type="molecule type" value="Genomic_DNA"/>
</dbReference>
<dbReference type="InterPro" id="IPR029072">
    <property type="entry name" value="YebC-like"/>
</dbReference>
<evidence type="ECO:0000256" key="7">
    <source>
        <dbReference type="SAM" id="MobiDB-lite"/>
    </source>
</evidence>
<comment type="similarity">
    <text evidence="1 6">Belongs to the TACO1 family.</text>
</comment>
<dbReference type="NCBIfam" id="NF001030">
    <property type="entry name" value="PRK00110.1"/>
    <property type="match status" value="1"/>
</dbReference>
<keyword evidence="2 6" id="KW-0963">Cytoplasm</keyword>
<evidence type="ECO:0000256" key="3">
    <source>
        <dbReference type="ARBA" id="ARBA00023015"/>
    </source>
</evidence>
<keyword evidence="5 6" id="KW-0804">Transcription</keyword>
<dbReference type="NCBIfam" id="TIGR01033">
    <property type="entry name" value="YebC/PmpR family DNA-binding transcriptional regulator"/>
    <property type="match status" value="1"/>
</dbReference>
<organism evidence="10 11">
    <name type="scientific">Lacticaseibacillus pabuli</name>
    <dbReference type="NCBI Taxonomy" id="3025672"/>
    <lineage>
        <taxon>Bacteria</taxon>
        <taxon>Bacillati</taxon>
        <taxon>Bacillota</taxon>
        <taxon>Bacilli</taxon>
        <taxon>Lactobacillales</taxon>
        <taxon>Lactobacillaceae</taxon>
        <taxon>Lacticaseibacillus</taxon>
    </lineage>
</organism>
<sequence length="248" mass="27244">MSGHSKWHNIQGRKNAQDAKRGKIFQKISRELFMAAKQGGPDPSGNPGLRLMMDKARAANMPKDVVNRAIKKAENGDKTSYDEVTYEGYGPNGIGILVEAMTDNKNRTSSDVKVAITRHGGTMAGAGAVSFMFDRKGKIVIDREDLDTTEDDMLEAALDAGAEDLQVTDEEFTILTDPKEFTAVRDALKDQGFTFSSADLAMIPQNKIEVPEDKEESFQNLLDALDANDDVTDVYTSAEWADEKDDAK</sequence>
<dbReference type="Pfam" id="PF01709">
    <property type="entry name" value="Transcrip_reg"/>
    <property type="match status" value="1"/>
</dbReference>